<dbReference type="AlphaFoldDB" id="A0A4Y2BRI7"/>
<name>A0A4Y2BRI7_ARAVE</name>
<reference evidence="1 2" key="1">
    <citation type="journal article" date="2019" name="Sci. Rep.">
        <title>Orb-weaving spider Araneus ventricosus genome elucidates the spidroin gene catalogue.</title>
        <authorList>
            <person name="Kono N."/>
            <person name="Nakamura H."/>
            <person name="Ohtoshi R."/>
            <person name="Moran D.A.P."/>
            <person name="Shinohara A."/>
            <person name="Yoshida Y."/>
            <person name="Fujiwara M."/>
            <person name="Mori M."/>
            <person name="Tomita M."/>
            <person name="Arakawa K."/>
        </authorList>
    </citation>
    <scope>NUCLEOTIDE SEQUENCE [LARGE SCALE GENOMIC DNA]</scope>
</reference>
<comment type="caution">
    <text evidence="1">The sequence shown here is derived from an EMBL/GenBank/DDBJ whole genome shotgun (WGS) entry which is preliminary data.</text>
</comment>
<organism evidence="1 2">
    <name type="scientific">Araneus ventricosus</name>
    <name type="common">Orbweaver spider</name>
    <name type="synonym">Epeira ventricosa</name>
    <dbReference type="NCBI Taxonomy" id="182803"/>
    <lineage>
        <taxon>Eukaryota</taxon>
        <taxon>Metazoa</taxon>
        <taxon>Ecdysozoa</taxon>
        <taxon>Arthropoda</taxon>
        <taxon>Chelicerata</taxon>
        <taxon>Arachnida</taxon>
        <taxon>Araneae</taxon>
        <taxon>Araneomorphae</taxon>
        <taxon>Entelegynae</taxon>
        <taxon>Araneoidea</taxon>
        <taxon>Araneidae</taxon>
        <taxon>Araneus</taxon>
    </lineage>
</organism>
<sequence>MLFGHSYHQVDTRTVVFRRAGYWSRCRANDVLSRTLCGAALWRPIVPSVGPLVRAEYNIAYSLIPNHNTIVIPSIASPPKTCD</sequence>
<accession>A0A4Y2BRI7</accession>
<dbReference type="EMBL" id="BGPR01000106">
    <property type="protein sequence ID" value="GBL94812.1"/>
    <property type="molecule type" value="Genomic_DNA"/>
</dbReference>
<protein>
    <submittedName>
        <fullName evidence="1">Uncharacterized protein</fullName>
    </submittedName>
</protein>
<gene>
    <name evidence="1" type="ORF">AVEN_197500_1</name>
</gene>
<evidence type="ECO:0000313" key="1">
    <source>
        <dbReference type="EMBL" id="GBL94812.1"/>
    </source>
</evidence>
<dbReference type="Proteomes" id="UP000499080">
    <property type="component" value="Unassembled WGS sequence"/>
</dbReference>
<evidence type="ECO:0000313" key="2">
    <source>
        <dbReference type="Proteomes" id="UP000499080"/>
    </source>
</evidence>
<proteinExistence type="predicted"/>
<keyword evidence="2" id="KW-1185">Reference proteome</keyword>